<comment type="similarity">
    <text evidence="2">Belongs to the autoinducer-2 exporter (AI-2E) (TC 2.A.86) family.</text>
</comment>
<dbReference type="GO" id="GO:0016020">
    <property type="term" value="C:membrane"/>
    <property type="evidence" value="ECO:0007669"/>
    <property type="project" value="UniProtKB-SubCell"/>
</dbReference>
<evidence type="ECO:0000256" key="1">
    <source>
        <dbReference type="ARBA" id="ARBA00004141"/>
    </source>
</evidence>
<feature type="transmembrane region" description="Helical" evidence="6">
    <location>
        <begin position="213"/>
        <end position="237"/>
    </location>
</feature>
<evidence type="ECO:0000256" key="5">
    <source>
        <dbReference type="ARBA" id="ARBA00023136"/>
    </source>
</evidence>
<dbReference type="InterPro" id="IPR002549">
    <property type="entry name" value="AI-2E-like"/>
</dbReference>
<dbReference type="STRING" id="59922.P9303_16391"/>
<evidence type="ECO:0000256" key="2">
    <source>
        <dbReference type="ARBA" id="ARBA00009773"/>
    </source>
</evidence>
<keyword evidence="4 6" id="KW-1133">Transmembrane helix</keyword>
<proteinExistence type="inferred from homology"/>
<dbReference type="AlphaFoldDB" id="A2CA73"/>
<dbReference type="GO" id="GO:0055085">
    <property type="term" value="P:transmembrane transport"/>
    <property type="evidence" value="ECO:0007669"/>
    <property type="project" value="TreeGrafter"/>
</dbReference>
<keyword evidence="3 6" id="KW-0812">Transmembrane</keyword>
<dbReference type="Proteomes" id="UP000002274">
    <property type="component" value="Chromosome"/>
</dbReference>
<evidence type="ECO:0000313" key="8">
    <source>
        <dbReference type="Proteomes" id="UP000002274"/>
    </source>
</evidence>
<feature type="transmembrane region" description="Helical" evidence="6">
    <location>
        <begin position="277"/>
        <end position="295"/>
    </location>
</feature>
<dbReference type="PANTHER" id="PTHR21716">
    <property type="entry name" value="TRANSMEMBRANE PROTEIN"/>
    <property type="match status" value="1"/>
</dbReference>
<dbReference type="BioCyc" id="PMAR59922:G1G80-1427-MONOMER"/>
<sequence length="360" mass="38472">MKFSQWLALAALMAAGVLFWSLREVLIHLFAGVVLAMALCTLVGELRSRKPMPRSMALLICLVALVLVVSMATAIVVPPFTEQFHQLLLQLPSAAKELWKLAIGAINQTSAMVYGVNNSKGGWEEQLFANGLNALPDGASLASGVREGLQGLLGLAGNLGSGLVQLLFVLAMSLMVAVQPTAYRDVAISLLPSFYRRRARSILSQCGDALSSWMVGVLISSFCVALLAAIGLSLLGIKLVMANALLAGMLNVIPNVGPTLSTIFPMSVALLDAPWKAVAVLGLYVVIQNLESYVITPSVMHHQVKLLPGLTLTAQFVFTVVFGPLGLLLALPLAVVLQVLIREVVIHDLLDPWKKKRLAP</sequence>
<name>A2CA73_PROM3</name>
<feature type="transmembrane region" description="Helical" evidence="6">
    <location>
        <begin position="244"/>
        <end position="271"/>
    </location>
</feature>
<evidence type="ECO:0000256" key="3">
    <source>
        <dbReference type="ARBA" id="ARBA00022692"/>
    </source>
</evidence>
<comment type="subcellular location">
    <subcellularLocation>
        <location evidence="1">Membrane</location>
        <topology evidence="1">Multi-pass membrane protein</topology>
    </subcellularLocation>
</comment>
<dbReference type="KEGG" id="pmf:P9303_16391"/>
<protein>
    <submittedName>
        <fullName evidence="7">Predicted permease</fullName>
    </submittedName>
</protein>
<keyword evidence="5 6" id="KW-0472">Membrane</keyword>
<reference evidence="7 8" key="1">
    <citation type="journal article" date="2007" name="PLoS Genet.">
        <title>Patterns and implications of gene gain and loss in the evolution of Prochlorococcus.</title>
        <authorList>
            <person name="Kettler G.C."/>
            <person name="Martiny A.C."/>
            <person name="Huang K."/>
            <person name="Zucker J."/>
            <person name="Coleman M.L."/>
            <person name="Rodrigue S."/>
            <person name="Chen F."/>
            <person name="Lapidus A."/>
            <person name="Ferriera S."/>
            <person name="Johnson J."/>
            <person name="Steglich C."/>
            <person name="Church G.M."/>
            <person name="Richardson P."/>
            <person name="Chisholm S.W."/>
        </authorList>
    </citation>
    <scope>NUCLEOTIDE SEQUENCE [LARGE SCALE GENOMIC DNA]</scope>
    <source>
        <strain evidence="7 8">MIT 9303</strain>
    </source>
</reference>
<feature type="transmembrane region" description="Helical" evidence="6">
    <location>
        <begin position="152"/>
        <end position="176"/>
    </location>
</feature>
<organism evidence="7 8">
    <name type="scientific">Prochlorococcus marinus (strain MIT 9303)</name>
    <dbReference type="NCBI Taxonomy" id="59922"/>
    <lineage>
        <taxon>Bacteria</taxon>
        <taxon>Bacillati</taxon>
        <taxon>Cyanobacteriota</taxon>
        <taxon>Cyanophyceae</taxon>
        <taxon>Synechococcales</taxon>
        <taxon>Prochlorococcaceae</taxon>
        <taxon>Prochlorococcus</taxon>
    </lineage>
</organism>
<dbReference type="PANTHER" id="PTHR21716:SF62">
    <property type="entry name" value="TRANSPORT PROTEIN YDBI-RELATED"/>
    <property type="match status" value="1"/>
</dbReference>
<evidence type="ECO:0000256" key="4">
    <source>
        <dbReference type="ARBA" id="ARBA00022989"/>
    </source>
</evidence>
<evidence type="ECO:0000313" key="7">
    <source>
        <dbReference type="EMBL" id="ABM78383.1"/>
    </source>
</evidence>
<dbReference type="HOGENOM" id="CLU_031275_1_1_3"/>
<evidence type="ECO:0000256" key="6">
    <source>
        <dbReference type="SAM" id="Phobius"/>
    </source>
</evidence>
<feature type="transmembrane region" description="Helical" evidence="6">
    <location>
        <begin position="56"/>
        <end position="78"/>
    </location>
</feature>
<dbReference type="EMBL" id="CP000554">
    <property type="protein sequence ID" value="ABM78383.1"/>
    <property type="molecule type" value="Genomic_DNA"/>
</dbReference>
<feature type="transmembrane region" description="Helical" evidence="6">
    <location>
        <begin position="26"/>
        <end position="44"/>
    </location>
</feature>
<gene>
    <name evidence="7" type="ordered locus">P9303_16391</name>
</gene>
<feature type="transmembrane region" description="Helical" evidence="6">
    <location>
        <begin position="316"/>
        <end position="341"/>
    </location>
</feature>
<dbReference type="Pfam" id="PF01594">
    <property type="entry name" value="AI-2E_transport"/>
    <property type="match status" value="1"/>
</dbReference>
<accession>A2CA73</accession>
<dbReference type="RefSeq" id="WP_011826272.1">
    <property type="nucleotide sequence ID" value="NC_008820.1"/>
</dbReference>